<dbReference type="InterPro" id="IPR007197">
    <property type="entry name" value="rSAM"/>
</dbReference>
<keyword evidence="4" id="KW-0408">Iron</keyword>
<dbReference type="EMBL" id="BOML01000036">
    <property type="protein sequence ID" value="GIE03150.1"/>
    <property type="molecule type" value="Genomic_DNA"/>
</dbReference>
<dbReference type="PANTHER" id="PTHR43409">
    <property type="entry name" value="ANAEROBIC MAGNESIUM-PROTOPORPHYRIN IX MONOMETHYL ESTER CYCLASE-RELATED"/>
    <property type="match status" value="1"/>
</dbReference>
<dbReference type="SMART" id="SM00729">
    <property type="entry name" value="Elp3"/>
    <property type="match status" value="1"/>
</dbReference>
<keyword evidence="9" id="KW-1185">Reference proteome</keyword>
<dbReference type="PROSITE" id="PS51918">
    <property type="entry name" value="RADICAL_SAM"/>
    <property type="match status" value="1"/>
</dbReference>
<dbReference type="InterPro" id="IPR051198">
    <property type="entry name" value="BchE-like"/>
</dbReference>
<dbReference type="InterPro" id="IPR058240">
    <property type="entry name" value="rSAM_sf"/>
</dbReference>
<evidence type="ECO:0000256" key="2">
    <source>
        <dbReference type="ARBA" id="ARBA00022691"/>
    </source>
</evidence>
<dbReference type="InterPro" id="IPR006158">
    <property type="entry name" value="Cobalamin-bd"/>
</dbReference>
<evidence type="ECO:0000256" key="4">
    <source>
        <dbReference type="ARBA" id="ARBA00023004"/>
    </source>
</evidence>
<evidence type="ECO:0000259" key="7">
    <source>
        <dbReference type="PROSITE" id="PS51918"/>
    </source>
</evidence>
<evidence type="ECO:0000313" key="9">
    <source>
        <dbReference type="Proteomes" id="UP000637628"/>
    </source>
</evidence>
<dbReference type="SUPFAM" id="SSF102114">
    <property type="entry name" value="Radical SAM enzymes"/>
    <property type="match status" value="1"/>
</dbReference>
<dbReference type="Proteomes" id="UP000637628">
    <property type="component" value="Unassembled WGS sequence"/>
</dbReference>
<sequence>MAAGYGERNAEGTPIRMMAVSLYSERYPAIGENHGLSAIGGAVRASFSESALQLTLLDMVEWGEEDAERLASSIRQAEPHVLAIGLQYGTYSFLSKHYSRLRQAVTESNALIVFGGPLATYLSDRLLDEVEPESVVILGEADEALPLLLQAWKTGSKSWPQVPNIRYRDKISGLAISSRRKLVDLNRLSIPSRQHLKIIAELGGEIFVETSRGCSWAACTFCLRGLTDIHGRSHEFRRKSPELVAQDLQDLNTLGVTDITVADEDFLGGKLEETEKFVYRLLDQLRSPFRFDASATVHSVFSRRDSPEMATRRRALLQALVDSGLQKVFLGIESCSDTQLKRYAKGHTRTEAVQAAELLRSLGVRVEIGVILFDPLCSLAEIEDSLQFMRANDLASVASGISSELRLQTGSTYLHMLRKYEISSGNALHDRDFDPDTLTHSYRFRSPEVQSLHGIVQHWNRKLHPLYYPAKSLSRFGVHGALGSSVRSMRTATNTFRDETCDAIIYAIRRGRDGDDPRETLDYALTAAAYHLAHAVVKTLEHENMKDSHPVIRRVFTAARDIDELIAN</sequence>
<comment type="caution">
    <text evidence="8">The sequence shown here is derived from an EMBL/GenBank/DDBJ whole genome shotgun (WGS) entry which is preliminary data.</text>
</comment>
<comment type="cofactor">
    <cofactor evidence="1">
        <name>[4Fe-4S] cluster</name>
        <dbReference type="ChEBI" id="CHEBI:49883"/>
    </cofactor>
</comment>
<proteinExistence type="predicted"/>
<accession>A0ABQ3YZZ2</accession>
<gene>
    <name evidence="8" type="ORF">Adu01nite_45000</name>
</gene>
<dbReference type="SFLD" id="SFLDS00029">
    <property type="entry name" value="Radical_SAM"/>
    <property type="match status" value="1"/>
</dbReference>
<evidence type="ECO:0000313" key="8">
    <source>
        <dbReference type="EMBL" id="GIE03150.1"/>
    </source>
</evidence>
<protein>
    <submittedName>
        <fullName evidence="8">Uncharacterized protein</fullName>
    </submittedName>
</protein>
<dbReference type="RefSeq" id="WP_203728874.1">
    <property type="nucleotide sequence ID" value="NZ_BAAATX010000010.1"/>
</dbReference>
<dbReference type="Gene3D" id="3.40.50.280">
    <property type="entry name" value="Cobalamin-binding domain"/>
    <property type="match status" value="1"/>
</dbReference>
<keyword evidence="3" id="KW-0479">Metal-binding</keyword>
<evidence type="ECO:0000259" key="6">
    <source>
        <dbReference type="PROSITE" id="PS51332"/>
    </source>
</evidence>
<reference evidence="8 9" key="1">
    <citation type="submission" date="2021-01" db="EMBL/GenBank/DDBJ databases">
        <title>Whole genome shotgun sequence of Actinoplanes durhamensis NBRC 14914.</title>
        <authorList>
            <person name="Komaki H."/>
            <person name="Tamura T."/>
        </authorList>
    </citation>
    <scope>NUCLEOTIDE SEQUENCE [LARGE SCALE GENOMIC DNA]</scope>
    <source>
        <strain evidence="8 9">NBRC 14914</strain>
    </source>
</reference>
<dbReference type="InterPro" id="IPR006638">
    <property type="entry name" value="Elp3/MiaA/NifB-like_rSAM"/>
</dbReference>
<feature type="domain" description="Radical SAM core" evidence="7">
    <location>
        <begin position="200"/>
        <end position="456"/>
    </location>
</feature>
<dbReference type="SFLD" id="SFLDG01082">
    <property type="entry name" value="B12-binding_domain_containing"/>
    <property type="match status" value="1"/>
</dbReference>
<name>A0ABQ3YZZ2_9ACTN</name>
<evidence type="ECO:0000256" key="5">
    <source>
        <dbReference type="ARBA" id="ARBA00023014"/>
    </source>
</evidence>
<dbReference type="Gene3D" id="3.80.30.20">
    <property type="entry name" value="tm_1862 like domain"/>
    <property type="match status" value="1"/>
</dbReference>
<dbReference type="InterPro" id="IPR023404">
    <property type="entry name" value="rSAM_horseshoe"/>
</dbReference>
<dbReference type="Pfam" id="PF04055">
    <property type="entry name" value="Radical_SAM"/>
    <property type="match status" value="1"/>
</dbReference>
<evidence type="ECO:0000256" key="1">
    <source>
        <dbReference type="ARBA" id="ARBA00001966"/>
    </source>
</evidence>
<keyword evidence="2" id="KW-0949">S-adenosyl-L-methionine</keyword>
<evidence type="ECO:0000256" key="3">
    <source>
        <dbReference type="ARBA" id="ARBA00022723"/>
    </source>
</evidence>
<keyword evidence="5" id="KW-0411">Iron-sulfur</keyword>
<organism evidence="8 9">
    <name type="scientific">Paractinoplanes durhamensis</name>
    <dbReference type="NCBI Taxonomy" id="113563"/>
    <lineage>
        <taxon>Bacteria</taxon>
        <taxon>Bacillati</taxon>
        <taxon>Actinomycetota</taxon>
        <taxon>Actinomycetes</taxon>
        <taxon>Micromonosporales</taxon>
        <taxon>Micromonosporaceae</taxon>
        <taxon>Paractinoplanes</taxon>
    </lineage>
</organism>
<dbReference type="PROSITE" id="PS51332">
    <property type="entry name" value="B12_BINDING"/>
    <property type="match status" value="1"/>
</dbReference>
<feature type="domain" description="B12-binding" evidence="6">
    <location>
        <begin position="14"/>
        <end position="159"/>
    </location>
</feature>